<dbReference type="Gene3D" id="3.30.465.10">
    <property type="match status" value="1"/>
</dbReference>
<evidence type="ECO:0000256" key="7">
    <source>
        <dbReference type="ARBA" id="ARBA00022618"/>
    </source>
</evidence>
<keyword evidence="9 17" id="KW-0274">FAD</keyword>
<evidence type="ECO:0000256" key="12">
    <source>
        <dbReference type="ARBA" id="ARBA00022984"/>
    </source>
</evidence>
<evidence type="ECO:0000256" key="8">
    <source>
        <dbReference type="ARBA" id="ARBA00022630"/>
    </source>
</evidence>
<dbReference type="EMBL" id="JBHSDK010000010">
    <property type="protein sequence ID" value="MFC4334883.1"/>
    <property type="molecule type" value="Genomic_DNA"/>
</dbReference>
<evidence type="ECO:0000313" key="20">
    <source>
        <dbReference type="Proteomes" id="UP001595823"/>
    </source>
</evidence>
<evidence type="ECO:0000256" key="17">
    <source>
        <dbReference type="HAMAP-Rule" id="MF_00037"/>
    </source>
</evidence>
<dbReference type="SUPFAM" id="SSF56176">
    <property type="entry name" value="FAD-binding/transporter-associated domain-like"/>
    <property type="match status" value="1"/>
</dbReference>
<feature type="active site" evidence="17">
    <location>
        <position position="166"/>
    </location>
</feature>
<accession>A0ABV8TWQ8</accession>
<keyword evidence="7 17" id="KW-0132">Cell division</keyword>
<evidence type="ECO:0000256" key="4">
    <source>
        <dbReference type="ARBA" id="ARBA00004752"/>
    </source>
</evidence>
<sequence>MTDAGTNARDAVSSGRTLAEFTTLRVGGPADELVEAKSPSEALEALRERENSLVLAGGSNLVIGDGGFAGRVVRLVDGAFEPLGGGRVRVDAGREWDSFVRWTVDNGLSGIEALSGIPGSAGATPIQNVGAYGQEVAETIESVRVWDRETDEVRTMSGAECGFSYRHSVFKHNQRHFVMDVTFRLEETPLSQPVRYAELAKRLGVSVGDRAESADVRRTVLELRRGKGMVLDPDDRDTWSAGSFFTNPVVSERTFARIAETLGEEPVNWAVREGVKLSAAWLIGRAGFPKGFRLGEAGLSTKHVLALTNRGDATAADVLALARHISDMVFLEAGVKLRPEPVFVGVRW</sequence>
<keyword evidence="6 17" id="KW-0963">Cytoplasm</keyword>
<dbReference type="GO" id="GO:0008762">
    <property type="term" value="F:UDP-N-acetylmuramate dehydrogenase activity"/>
    <property type="evidence" value="ECO:0007669"/>
    <property type="project" value="UniProtKB-EC"/>
</dbReference>
<comment type="similarity">
    <text evidence="5 17">Belongs to the MurB family.</text>
</comment>
<keyword evidence="20" id="KW-1185">Reference proteome</keyword>
<comment type="function">
    <text evidence="2 17">Cell wall formation.</text>
</comment>
<keyword evidence="10 17" id="KW-0521">NADP</keyword>
<evidence type="ECO:0000256" key="2">
    <source>
        <dbReference type="ARBA" id="ARBA00003921"/>
    </source>
</evidence>
<protein>
    <recommendedName>
        <fullName evidence="17">UDP-N-acetylenolpyruvoylglucosamine reductase</fullName>
        <ecNumber evidence="17">1.3.1.98</ecNumber>
    </recommendedName>
    <alternativeName>
        <fullName evidence="17">UDP-N-acetylmuramate dehydrogenase</fullName>
    </alternativeName>
</protein>
<dbReference type="EC" id="1.3.1.98" evidence="17"/>
<feature type="active site" evidence="17">
    <location>
        <position position="340"/>
    </location>
</feature>
<evidence type="ECO:0000256" key="6">
    <source>
        <dbReference type="ARBA" id="ARBA00022490"/>
    </source>
</evidence>
<comment type="cofactor">
    <cofactor evidence="1 17">
        <name>FAD</name>
        <dbReference type="ChEBI" id="CHEBI:57692"/>
    </cofactor>
</comment>
<feature type="domain" description="FAD-binding PCMH-type" evidence="18">
    <location>
        <begin position="26"/>
        <end position="188"/>
    </location>
</feature>
<evidence type="ECO:0000256" key="14">
    <source>
        <dbReference type="ARBA" id="ARBA00023306"/>
    </source>
</evidence>
<comment type="caution">
    <text evidence="19">The sequence shown here is derived from an EMBL/GenBank/DDBJ whole genome shotgun (WGS) entry which is preliminary data.</text>
</comment>
<comment type="subcellular location">
    <subcellularLocation>
        <location evidence="3 17">Cytoplasm</location>
    </subcellularLocation>
</comment>
<dbReference type="Gene3D" id="3.90.78.10">
    <property type="entry name" value="UDP-N-acetylenolpyruvoylglucosamine reductase, C-terminal domain"/>
    <property type="match status" value="1"/>
</dbReference>
<dbReference type="InterPro" id="IPR006094">
    <property type="entry name" value="Oxid_FAD_bind_N"/>
</dbReference>
<dbReference type="InterPro" id="IPR016166">
    <property type="entry name" value="FAD-bd_PCMH"/>
</dbReference>
<evidence type="ECO:0000256" key="9">
    <source>
        <dbReference type="ARBA" id="ARBA00022827"/>
    </source>
</evidence>
<dbReference type="SUPFAM" id="SSF56194">
    <property type="entry name" value="Uridine diphospho-N-Acetylenolpyruvylglucosamine reductase, MurB, C-terminal domain"/>
    <property type="match status" value="1"/>
</dbReference>
<dbReference type="HAMAP" id="MF_00037">
    <property type="entry name" value="MurB"/>
    <property type="match status" value="1"/>
</dbReference>
<dbReference type="InterPro" id="IPR003170">
    <property type="entry name" value="MurB"/>
</dbReference>
<dbReference type="InterPro" id="IPR016167">
    <property type="entry name" value="FAD-bd_PCMH_sub1"/>
</dbReference>
<evidence type="ECO:0000256" key="16">
    <source>
        <dbReference type="ARBA" id="ARBA00048914"/>
    </source>
</evidence>
<gene>
    <name evidence="17" type="primary">murB</name>
    <name evidence="19" type="ORF">ACFPET_06695</name>
</gene>
<evidence type="ECO:0000259" key="18">
    <source>
        <dbReference type="PROSITE" id="PS51387"/>
    </source>
</evidence>
<dbReference type="NCBIfam" id="TIGR00179">
    <property type="entry name" value="murB"/>
    <property type="match status" value="1"/>
</dbReference>
<evidence type="ECO:0000256" key="13">
    <source>
        <dbReference type="ARBA" id="ARBA00023002"/>
    </source>
</evidence>
<evidence type="ECO:0000256" key="15">
    <source>
        <dbReference type="ARBA" id="ARBA00023316"/>
    </source>
</evidence>
<keyword evidence="14 17" id="KW-0131">Cell cycle</keyword>
<feature type="active site" description="Proton donor" evidence="17">
    <location>
        <position position="243"/>
    </location>
</feature>
<dbReference type="RefSeq" id="WP_380619015.1">
    <property type="nucleotide sequence ID" value="NZ_JBHSDK010000010.1"/>
</dbReference>
<keyword evidence="13 17" id="KW-0560">Oxidoreductase</keyword>
<dbReference type="Pfam" id="PF02873">
    <property type="entry name" value="MurB_C"/>
    <property type="match status" value="1"/>
</dbReference>
<dbReference type="Pfam" id="PF01565">
    <property type="entry name" value="FAD_binding_4"/>
    <property type="match status" value="1"/>
</dbReference>
<dbReference type="PROSITE" id="PS51387">
    <property type="entry name" value="FAD_PCMH"/>
    <property type="match status" value="1"/>
</dbReference>
<dbReference type="InterPro" id="IPR036318">
    <property type="entry name" value="FAD-bd_PCMH-like_sf"/>
</dbReference>
<comment type="catalytic activity">
    <reaction evidence="16 17">
        <text>UDP-N-acetyl-alpha-D-muramate + NADP(+) = UDP-N-acetyl-3-O-(1-carboxyvinyl)-alpha-D-glucosamine + NADPH + H(+)</text>
        <dbReference type="Rhea" id="RHEA:12248"/>
        <dbReference type="ChEBI" id="CHEBI:15378"/>
        <dbReference type="ChEBI" id="CHEBI:57783"/>
        <dbReference type="ChEBI" id="CHEBI:58349"/>
        <dbReference type="ChEBI" id="CHEBI:68483"/>
        <dbReference type="ChEBI" id="CHEBI:70757"/>
        <dbReference type="EC" id="1.3.1.98"/>
    </reaction>
</comment>
<dbReference type="InterPro" id="IPR016169">
    <property type="entry name" value="FAD-bd_PCMH_sub2"/>
</dbReference>
<keyword evidence="15 17" id="KW-0961">Cell wall biogenesis/degradation</keyword>
<name>A0ABV8TWQ8_9ACTN</name>
<evidence type="ECO:0000256" key="1">
    <source>
        <dbReference type="ARBA" id="ARBA00001974"/>
    </source>
</evidence>
<evidence type="ECO:0000256" key="10">
    <source>
        <dbReference type="ARBA" id="ARBA00022857"/>
    </source>
</evidence>
<evidence type="ECO:0000256" key="5">
    <source>
        <dbReference type="ARBA" id="ARBA00010485"/>
    </source>
</evidence>
<dbReference type="Proteomes" id="UP001595823">
    <property type="component" value="Unassembled WGS sequence"/>
</dbReference>
<dbReference type="Gene3D" id="3.30.43.10">
    <property type="entry name" value="Uridine Diphospho-n-acetylenolpyruvylglucosamine Reductase, domain 2"/>
    <property type="match status" value="1"/>
</dbReference>
<proteinExistence type="inferred from homology"/>
<evidence type="ECO:0000313" key="19">
    <source>
        <dbReference type="EMBL" id="MFC4334883.1"/>
    </source>
</evidence>
<evidence type="ECO:0000256" key="11">
    <source>
        <dbReference type="ARBA" id="ARBA00022960"/>
    </source>
</evidence>
<dbReference type="PANTHER" id="PTHR21071">
    <property type="entry name" value="UDP-N-ACETYLENOLPYRUVOYLGLUCOSAMINE REDUCTASE"/>
    <property type="match status" value="1"/>
</dbReference>
<dbReference type="InterPro" id="IPR011601">
    <property type="entry name" value="MurB_C"/>
</dbReference>
<dbReference type="PANTHER" id="PTHR21071:SF4">
    <property type="entry name" value="UDP-N-ACETYLENOLPYRUVOYLGLUCOSAMINE REDUCTASE"/>
    <property type="match status" value="1"/>
</dbReference>
<dbReference type="InterPro" id="IPR036635">
    <property type="entry name" value="MurB_C_sf"/>
</dbReference>
<keyword evidence="8 17" id="KW-0285">Flavoprotein</keyword>
<evidence type="ECO:0000256" key="3">
    <source>
        <dbReference type="ARBA" id="ARBA00004496"/>
    </source>
</evidence>
<comment type="pathway">
    <text evidence="4 17">Cell wall biogenesis; peptidoglycan biosynthesis.</text>
</comment>
<reference evidence="20" key="1">
    <citation type="journal article" date="2019" name="Int. J. Syst. Evol. Microbiol.">
        <title>The Global Catalogue of Microorganisms (GCM) 10K type strain sequencing project: providing services to taxonomists for standard genome sequencing and annotation.</title>
        <authorList>
            <consortium name="The Broad Institute Genomics Platform"/>
            <consortium name="The Broad Institute Genome Sequencing Center for Infectious Disease"/>
            <person name="Wu L."/>
            <person name="Ma J."/>
        </authorList>
    </citation>
    <scope>NUCLEOTIDE SEQUENCE [LARGE SCALE GENOMIC DNA]</scope>
    <source>
        <strain evidence="20">IBRC-M 10908</strain>
    </source>
</reference>
<keyword evidence="12 17" id="KW-0573">Peptidoglycan synthesis</keyword>
<dbReference type="NCBIfam" id="NF010478">
    <property type="entry name" value="PRK13903.1"/>
    <property type="match status" value="1"/>
</dbReference>
<organism evidence="19 20">
    <name type="scientific">Salininema proteolyticum</name>
    <dbReference type="NCBI Taxonomy" id="1607685"/>
    <lineage>
        <taxon>Bacteria</taxon>
        <taxon>Bacillati</taxon>
        <taxon>Actinomycetota</taxon>
        <taxon>Actinomycetes</taxon>
        <taxon>Glycomycetales</taxon>
        <taxon>Glycomycetaceae</taxon>
        <taxon>Salininema</taxon>
    </lineage>
</organism>
<keyword evidence="11 17" id="KW-0133">Cell shape</keyword>